<dbReference type="InterPro" id="IPR024962">
    <property type="entry name" value="YukD-like"/>
</dbReference>
<protein>
    <recommendedName>
        <fullName evidence="2">EccD-like transmembrane domain-containing protein</fullName>
    </recommendedName>
</protein>
<evidence type="ECO:0000256" key="1">
    <source>
        <dbReference type="SAM" id="Phobius"/>
    </source>
</evidence>
<keyword evidence="1" id="KW-1133">Transmembrane helix</keyword>
<organism evidence="3 4">
    <name type="scientific">Falsarthrobacter nasiphocae</name>
    <dbReference type="NCBI Taxonomy" id="189863"/>
    <lineage>
        <taxon>Bacteria</taxon>
        <taxon>Bacillati</taxon>
        <taxon>Actinomycetota</taxon>
        <taxon>Actinomycetes</taxon>
        <taxon>Micrococcales</taxon>
        <taxon>Micrococcaceae</taxon>
        <taxon>Falsarthrobacter</taxon>
    </lineage>
</organism>
<gene>
    <name evidence="3" type="ORF">J2S35_001173</name>
</gene>
<keyword evidence="1" id="KW-0472">Membrane</keyword>
<dbReference type="Gene3D" id="3.10.20.90">
    <property type="entry name" value="Phosphatidylinositol 3-kinase Catalytic Subunit, Chain A, domain 1"/>
    <property type="match status" value="1"/>
</dbReference>
<dbReference type="Pfam" id="PF19053">
    <property type="entry name" value="EccD"/>
    <property type="match status" value="1"/>
</dbReference>
<dbReference type="Pfam" id="PF08817">
    <property type="entry name" value="YukD"/>
    <property type="match status" value="1"/>
</dbReference>
<feature type="transmembrane region" description="Helical" evidence="1">
    <location>
        <begin position="192"/>
        <end position="209"/>
    </location>
</feature>
<dbReference type="EMBL" id="JAVDUI010000001">
    <property type="protein sequence ID" value="MDR6892233.1"/>
    <property type="molecule type" value="Genomic_DNA"/>
</dbReference>
<feature type="transmembrane region" description="Helical" evidence="1">
    <location>
        <begin position="243"/>
        <end position="268"/>
    </location>
</feature>
<comment type="caution">
    <text evidence="3">The sequence shown here is derived from an EMBL/GenBank/DDBJ whole genome shotgun (WGS) entry which is preliminary data.</text>
</comment>
<evidence type="ECO:0000313" key="3">
    <source>
        <dbReference type="EMBL" id="MDR6892233.1"/>
    </source>
</evidence>
<dbReference type="Proteomes" id="UP001247307">
    <property type="component" value="Unassembled WGS sequence"/>
</dbReference>
<name>A0AAE3YE66_9MICC</name>
<feature type="transmembrane region" description="Helical" evidence="1">
    <location>
        <begin position="417"/>
        <end position="436"/>
    </location>
</feature>
<feature type="transmembrane region" description="Helical" evidence="1">
    <location>
        <begin position="376"/>
        <end position="397"/>
    </location>
</feature>
<feature type="transmembrane region" description="Helical" evidence="1">
    <location>
        <begin position="216"/>
        <end position="237"/>
    </location>
</feature>
<dbReference type="AlphaFoldDB" id="A0AAE3YE66"/>
<keyword evidence="1" id="KW-0812">Transmembrane</keyword>
<feature type="transmembrane region" description="Helical" evidence="1">
    <location>
        <begin position="296"/>
        <end position="315"/>
    </location>
</feature>
<feature type="transmembrane region" description="Helical" evidence="1">
    <location>
        <begin position="115"/>
        <end position="136"/>
    </location>
</feature>
<dbReference type="RefSeq" id="WP_309850928.1">
    <property type="nucleotide sequence ID" value="NZ_BAAAIU010000003.1"/>
</dbReference>
<evidence type="ECO:0000313" key="4">
    <source>
        <dbReference type="Proteomes" id="UP001247307"/>
    </source>
</evidence>
<feature type="transmembrane region" description="Helical" evidence="1">
    <location>
        <begin position="168"/>
        <end position="186"/>
    </location>
</feature>
<feature type="domain" description="EccD-like transmembrane" evidence="2">
    <location>
        <begin position="116"/>
        <end position="436"/>
    </location>
</feature>
<reference evidence="3" key="1">
    <citation type="submission" date="2023-07" db="EMBL/GenBank/DDBJ databases">
        <title>Sequencing the genomes of 1000 actinobacteria strains.</title>
        <authorList>
            <person name="Klenk H.-P."/>
        </authorList>
    </citation>
    <scope>NUCLEOTIDE SEQUENCE</scope>
    <source>
        <strain evidence="3">DSM 13988</strain>
    </source>
</reference>
<feature type="transmembrane region" description="Helical" evidence="1">
    <location>
        <begin position="142"/>
        <end position="161"/>
    </location>
</feature>
<evidence type="ECO:0000259" key="2">
    <source>
        <dbReference type="Pfam" id="PF19053"/>
    </source>
</evidence>
<sequence length="442" mass="46121">MTTSLTRVTVSADGRNAELLLPSDEPVSALLPCLVEVLRFSGATGVGRVALNRLGGPALPDGASLREANVEDGAWLLLTATEDALPEPVVYDVADVVEEELPALQRAGSPQARDLLASLFGGLSLIAAFGLFAAWTPQAVPVAALVIAALCWVASAVIPWRAGLVSRVLSLVPLVVCAWSLIIGTWTMDVRIWIAAGAVLLTQLAREASRRSARSAVAILAVALFTGAAWMLALQLTPRLGDAAAVAGSVSVVLLGLVPRWALGLAGLNSLDDRRARSAEVTRLSVTTSLAAAHRILQSSFVWIGASVALASVLLDDGGPSPAWHISLLAAWALVLLLRLRHFPLVVQRVVLGAAAGVVVVSLFAALAAVLRNPVWTAVGAGVFLLAALALLGSVAIRLPEHIQARQRMLADRAEALIALSMIPILIGGFDVYASLVTTFQK</sequence>
<dbReference type="InterPro" id="IPR044049">
    <property type="entry name" value="EccD_transm"/>
</dbReference>
<feature type="transmembrane region" description="Helical" evidence="1">
    <location>
        <begin position="350"/>
        <end position="370"/>
    </location>
</feature>
<accession>A0AAE3YE66</accession>
<feature type="transmembrane region" description="Helical" evidence="1">
    <location>
        <begin position="321"/>
        <end position="338"/>
    </location>
</feature>
<proteinExistence type="predicted"/>
<keyword evidence="4" id="KW-1185">Reference proteome</keyword>